<organism evidence="1 2">
    <name type="scientific">Alcaligenes pakistanensis</name>
    <dbReference type="NCBI Taxonomy" id="1482717"/>
    <lineage>
        <taxon>Bacteria</taxon>
        <taxon>Pseudomonadati</taxon>
        <taxon>Pseudomonadota</taxon>
        <taxon>Betaproteobacteria</taxon>
        <taxon>Burkholderiales</taxon>
        <taxon>Alcaligenaceae</taxon>
        <taxon>Alcaligenes</taxon>
    </lineage>
</organism>
<evidence type="ECO:0000313" key="1">
    <source>
        <dbReference type="EMBL" id="GHC50117.1"/>
    </source>
</evidence>
<reference evidence="2" key="1">
    <citation type="journal article" date="2019" name="Int. J. Syst. Evol. Microbiol.">
        <title>The Global Catalogue of Microorganisms (GCM) 10K type strain sequencing project: providing services to taxonomists for standard genome sequencing and annotation.</title>
        <authorList>
            <consortium name="The Broad Institute Genomics Platform"/>
            <consortium name="The Broad Institute Genome Sequencing Center for Infectious Disease"/>
            <person name="Wu L."/>
            <person name="Ma J."/>
        </authorList>
    </citation>
    <scope>NUCLEOTIDE SEQUENCE [LARGE SCALE GENOMIC DNA]</scope>
    <source>
        <strain evidence="2">KCTC 42083</strain>
    </source>
</reference>
<protein>
    <submittedName>
        <fullName evidence="1">Uncharacterized protein</fullName>
    </submittedName>
</protein>
<name>A0A8H9IIC0_9BURK</name>
<accession>A0A8H9IIC0</accession>
<keyword evidence="2" id="KW-1185">Reference proteome</keyword>
<gene>
    <name evidence="1" type="ORF">GCM10010096_22560</name>
</gene>
<evidence type="ECO:0000313" key="2">
    <source>
        <dbReference type="Proteomes" id="UP000608923"/>
    </source>
</evidence>
<dbReference type="AlphaFoldDB" id="A0A8H9IIC0"/>
<comment type="caution">
    <text evidence="1">The sequence shown here is derived from an EMBL/GenBank/DDBJ whole genome shotgun (WGS) entry which is preliminary data.</text>
</comment>
<sequence length="60" mass="6616">MLQAILQICRVGQDATLRALSYIEMRIIVNMLASLDTCLQPFPCPAALRLRKRGSLITAG</sequence>
<dbReference type="Proteomes" id="UP000608923">
    <property type="component" value="Unassembled WGS sequence"/>
</dbReference>
<proteinExistence type="predicted"/>
<dbReference type="EMBL" id="BMZN01000003">
    <property type="protein sequence ID" value="GHC50117.1"/>
    <property type="molecule type" value="Genomic_DNA"/>
</dbReference>